<dbReference type="EMBL" id="BKAV01000013">
    <property type="protein sequence ID" value="GEQ00376.1"/>
    <property type="molecule type" value="Genomic_DNA"/>
</dbReference>
<name>A0A380C169_9STAP</name>
<accession>A0A380C169</accession>
<dbReference type="Proteomes" id="UP000321598">
    <property type="component" value="Unassembled WGS sequence"/>
</dbReference>
<sequence length="157" mass="17783">MTIEIKENQIIFTRTFKAQPKHIFQAYTDATLFKQWFHPEGTTLEIYEFDVRDGGSAFFAIHAPQGSSYTVTHYNEITRPNIIDYYDYFATPDGEIDKSMAGMHNNINIQDMGNGVSQLTATSILPDAKSAQQLLEMGVEEGMNSTFDNLERLLATK</sequence>
<dbReference type="Gene3D" id="3.30.530.20">
    <property type="match status" value="1"/>
</dbReference>
<dbReference type="AlphaFoldDB" id="A0A380C169"/>
<evidence type="ECO:0000259" key="2">
    <source>
        <dbReference type="Pfam" id="PF08327"/>
    </source>
</evidence>
<dbReference type="Proteomes" id="UP000254956">
    <property type="component" value="Unassembled WGS sequence"/>
</dbReference>
<protein>
    <submittedName>
        <fullName evidence="4">Activator of Hsp90 ATPase1-like protein</fullName>
    </submittedName>
    <submittedName>
        <fullName evidence="3">Glutathione S-transferase</fullName>
    </submittedName>
</protein>
<keyword evidence="6" id="KW-1185">Reference proteome</keyword>
<dbReference type="OrthoDB" id="118413at2"/>
<reference evidence="4 5" key="1">
    <citation type="submission" date="2018-06" db="EMBL/GenBank/DDBJ databases">
        <authorList>
            <consortium name="Pathogen Informatics"/>
            <person name="Doyle S."/>
        </authorList>
    </citation>
    <scope>NUCLEOTIDE SEQUENCE [LARGE SCALE GENOMIC DNA]</scope>
    <source>
        <strain evidence="4 5">NCTC12413</strain>
    </source>
</reference>
<evidence type="ECO:0000256" key="1">
    <source>
        <dbReference type="ARBA" id="ARBA00006817"/>
    </source>
</evidence>
<evidence type="ECO:0000313" key="3">
    <source>
        <dbReference type="EMBL" id="GEQ00376.1"/>
    </source>
</evidence>
<organism evidence="4 5">
    <name type="scientific">Staphylococcus arlettae</name>
    <dbReference type="NCBI Taxonomy" id="29378"/>
    <lineage>
        <taxon>Bacteria</taxon>
        <taxon>Bacillati</taxon>
        <taxon>Bacillota</taxon>
        <taxon>Bacilli</taxon>
        <taxon>Bacillales</taxon>
        <taxon>Staphylococcaceae</taxon>
        <taxon>Staphylococcus</taxon>
    </lineage>
</organism>
<evidence type="ECO:0000313" key="6">
    <source>
        <dbReference type="Proteomes" id="UP000321598"/>
    </source>
</evidence>
<dbReference type="Pfam" id="PF08327">
    <property type="entry name" value="AHSA1"/>
    <property type="match status" value="1"/>
</dbReference>
<evidence type="ECO:0000313" key="4">
    <source>
        <dbReference type="EMBL" id="SUJ11079.1"/>
    </source>
</evidence>
<dbReference type="InterPro" id="IPR023393">
    <property type="entry name" value="START-like_dom_sf"/>
</dbReference>
<dbReference type="GeneID" id="97286903"/>
<dbReference type="STRING" id="1212545.SARL_06684"/>
<feature type="domain" description="Activator of Hsp90 ATPase homologue 1/2-like C-terminal" evidence="2">
    <location>
        <begin position="17"/>
        <end position="154"/>
    </location>
</feature>
<gene>
    <name evidence="4" type="ORF">NCTC12413_00552</name>
    <name evidence="3" type="ORF">SAR03_14130</name>
</gene>
<dbReference type="InterPro" id="IPR013538">
    <property type="entry name" value="ASHA1/2-like_C"/>
</dbReference>
<dbReference type="EMBL" id="UGZE01000001">
    <property type="protein sequence ID" value="SUJ11079.1"/>
    <property type="molecule type" value="Genomic_DNA"/>
</dbReference>
<evidence type="ECO:0000313" key="5">
    <source>
        <dbReference type="Proteomes" id="UP000254956"/>
    </source>
</evidence>
<comment type="similarity">
    <text evidence="1">Belongs to the AHA1 family.</text>
</comment>
<dbReference type="RefSeq" id="WP_002510065.1">
    <property type="nucleotide sequence ID" value="NZ_BKAV01000013.1"/>
</dbReference>
<reference evidence="3 6" key="2">
    <citation type="submission" date="2019-07" db="EMBL/GenBank/DDBJ databases">
        <title>Whole genome shotgun sequence of Staphylococcus arlettae NBRC 109765.</title>
        <authorList>
            <person name="Hosoyama A."/>
            <person name="Uohara A."/>
            <person name="Ohji S."/>
            <person name="Ichikawa N."/>
        </authorList>
    </citation>
    <scope>NUCLEOTIDE SEQUENCE [LARGE SCALE GENOMIC DNA]</scope>
    <source>
        <strain evidence="3 6">NBRC 109765</strain>
    </source>
</reference>
<proteinExistence type="inferred from homology"/>
<dbReference type="SUPFAM" id="SSF55961">
    <property type="entry name" value="Bet v1-like"/>
    <property type="match status" value="1"/>
</dbReference>